<name>A0A7Y2PZ57_9MICO</name>
<dbReference type="Gene3D" id="1.50.10.10">
    <property type="match status" value="1"/>
</dbReference>
<keyword evidence="3" id="KW-1185">Reference proteome</keyword>
<gene>
    <name evidence="2" type="ORF">HLA99_09545</name>
</gene>
<dbReference type="EMBL" id="JABEMB010000011">
    <property type="protein sequence ID" value="NNH04091.1"/>
    <property type="molecule type" value="Genomic_DNA"/>
</dbReference>
<accession>A0A7Y2PZ57</accession>
<organism evidence="2 3">
    <name type="scientific">Microbacterium ulmi</name>
    <dbReference type="NCBI Taxonomy" id="179095"/>
    <lineage>
        <taxon>Bacteria</taxon>
        <taxon>Bacillati</taxon>
        <taxon>Actinomycetota</taxon>
        <taxon>Actinomycetes</taxon>
        <taxon>Micrococcales</taxon>
        <taxon>Microbacteriaceae</taxon>
        <taxon>Microbacterium</taxon>
    </lineage>
</organism>
<protein>
    <submittedName>
        <fullName evidence="2">Thioredoxin domain-containing protein</fullName>
    </submittedName>
</protein>
<sequence length="610" mass="64974">MIPANALAGSASPYLLAHANDPVRWQPWGADAVAQARQRGVPLFVSIGYATCHWCHVMARESFRDPAVAELLNERFVPVKVDREEHPEVDAHFLGEAERFTGRLGWPLNVAVSAEGVVGFAGTYFPPEPRPGLDSFTRVLEEVDARWRAGRFAAPPPRPAPHLEERGGPDLDEAVRRMLAREDAVFGGFGTASKFPIPPALGFLADRASLGDEIAAGLVDRTLLALIRSPLRDRVDGGIFRYATRRDWKTPHYERMLVDNAQLLRVLAIRASAAEDAAARAELRTAAEGIASFLARVLRLPEGGFASAQDSESIVDGERSEGGYYLLDADGRSAHPAPSVDDKLVAGHNGLAIAALSVAGRLLGRADWVALAVEAADAVARRHRLPGGGLVRVTRRVGSRLVVSPAPSTLEDYGLLAWGLSELALVTGERARAEWAIELVDAALAPDGGFRPPRADPVLGEADRARAAETASPSGVSAIAQAAWTLHLLTGEERYATPVRALAAKEGRDASAHPLEAAALLWVLLAAETPGQQLVTVAGRPALDERSRRHYRAGGIVAVLPAEAMRELAAAGLTVLADRGEDAAAHLCAHFACLLPVRDAEALEAALVAP</sequence>
<dbReference type="PANTHER" id="PTHR42899">
    <property type="entry name" value="SPERMATOGENESIS-ASSOCIATED PROTEIN 20"/>
    <property type="match status" value="1"/>
</dbReference>
<evidence type="ECO:0000313" key="2">
    <source>
        <dbReference type="EMBL" id="NNH04091.1"/>
    </source>
</evidence>
<dbReference type="InterPro" id="IPR004879">
    <property type="entry name" value="Ssp411-like_TRX"/>
</dbReference>
<dbReference type="InterPro" id="IPR012341">
    <property type="entry name" value="6hp_glycosidase-like_sf"/>
</dbReference>
<dbReference type="SUPFAM" id="SSF52833">
    <property type="entry name" value="Thioredoxin-like"/>
    <property type="match status" value="1"/>
</dbReference>
<reference evidence="2 3" key="1">
    <citation type="submission" date="2020-05" db="EMBL/GenBank/DDBJ databases">
        <title>MicrobeNet Type strains.</title>
        <authorList>
            <person name="Nicholson A.C."/>
        </authorList>
    </citation>
    <scope>NUCLEOTIDE SEQUENCE [LARGE SCALE GENOMIC DNA]</scope>
    <source>
        <strain evidence="2 3">JCM 14282</strain>
    </source>
</reference>
<dbReference type="Proteomes" id="UP000543598">
    <property type="component" value="Unassembled WGS sequence"/>
</dbReference>
<proteinExistence type="predicted"/>
<evidence type="ECO:0000259" key="1">
    <source>
        <dbReference type="Pfam" id="PF03190"/>
    </source>
</evidence>
<dbReference type="Pfam" id="PF03190">
    <property type="entry name" value="Thioredox_DsbH"/>
    <property type="match status" value="1"/>
</dbReference>
<dbReference type="PIRSF" id="PIRSF006402">
    <property type="entry name" value="UCP006402_thioredoxin"/>
    <property type="match status" value="1"/>
</dbReference>
<comment type="caution">
    <text evidence="2">The sequence shown here is derived from an EMBL/GenBank/DDBJ whole genome shotgun (WGS) entry which is preliminary data.</text>
</comment>
<dbReference type="Gene3D" id="3.40.30.10">
    <property type="entry name" value="Glutaredoxin"/>
    <property type="match status" value="1"/>
</dbReference>
<dbReference type="InterPro" id="IPR036249">
    <property type="entry name" value="Thioredoxin-like_sf"/>
</dbReference>
<evidence type="ECO:0000313" key="3">
    <source>
        <dbReference type="Proteomes" id="UP000543598"/>
    </source>
</evidence>
<dbReference type="InterPro" id="IPR024705">
    <property type="entry name" value="Ssp411"/>
</dbReference>
<dbReference type="SUPFAM" id="SSF48208">
    <property type="entry name" value="Six-hairpin glycosidases"/>
    <property type="match status" value="1"/>
</dbReference>
<dbReference type="RefSeq" id="WP_167036492.1">
    <property type="nucleotide sequence ID" value="NZ_BAAANA010000001.1"/>
</dbReference>
<feature type="domain" description="Spermatogenesis-associated protein 20-like TRX" evidence="1">
    <location>
        <begin position="5"/>
        <end position="150"/>
    </location>
</feature>
<dbReference type="PANTHER" id="PTHR42899:SF1">
    <property type="entry name" value="SPERMATOGENESIS-ASSOCIATED PROTEIN 20"/>
    <property type="match status" value="1"/>
</dbReference>
<dbReference type="GO" id="GO:0005975">
    <property type="term" value="P:carbohydrate metabolic process"/>
    <property type="evidence" value="ECO:0007669"/>
    <property type="project" value="InterPro"/>
</dbReference>
<dbReference type="AlphaFoldDB" id="A0A7Y2PZ57"/>
<dbReference type="CDD" id="cd02955">
    <property type="entry name" value="SSP411"/>
    <property type="match status" value="1"/>
</dbReference>
<dbReference type="InterPro" id="IPR008928">
    <property type="entry name" value="6-hairpin_glycosidase_sf"/>
</dbReference>